<proteinExistence type="predicted"/>
<evidence type="ECO:0000313" key="3">
    <source>
        <dbReference type="Proteomes" id="UP001279734"/>
    </source>
</evidence>
<comment type="caution">
    <text evidence="2">The sequence shown here is derived from an EMBL/GenBank/DDBJ whole genome shotgun (WGS) entry which is preliminary data.</text>
</comment>
<keyword evidence="3" id="KW-1185">Reference proteome</keyword>
<dbReference type="EMBL" id="BSYO01000022">
    <property type="protein sequence ID" value="GMH21185.1"/>
    <property type="molecule type" value="Genomic_DNA"/>
</dbReference>
<evidence type="ECO:0000313" key="2">
    <source>
        <dbReference type="EMBL" id="GMH21185.1"/>
    </source>
</evidence>
<dbReference type="Proteomes" id="UP001279734">
    <property type="component" value="Unassembled WGS sequence"/>
</dbReference>
<feature type="compositionally biased region" description="Polar residues" evidence="1">
    <location>
        <begin position="89"/>
        <end position="108"/>
    </location>
</feature>
<reference evidence="2" key="1">
    <citation type="submission" date="2023-05" db="EMBL/GenBank/DDBJ databases">
        <title>Nepenthes gracilis genome sequencing.</title>
        <authorList>
            <person name="Fukushima K."/>
        </authorList>
    </citation>
    <scope>NUCLEOTIDE SEQUENCE</scope>
    <source>
        <strain evidence="2">SING2019-196</strain>
    </source>
</reference>
<dbReference type="AlphaFoldDB" id="A0AAD3T0J0"/>
<gene>
    <name evidence="2" type="ORF">Nepgr_023027</name>
</gene>
<name>A0AAD3T0J0_NEPGR</name>
<feature type="region of interest" description="Disordered" evidence="1">
    <location>
        <begin position="37"/>
        <end position="125"/>
    </location>
</feature>
<accession>A0AAD3T0J0</accession>
<organism evidence="2 3">
    <name type="scientific">Nepenthes gracilis</name>
    <name type="common">Slender pitcher plant</name>
    <dbReference type="NCBI Taxonomy" id="150966"/>
    <lineage>
        <taxon>Eukaryota</taxon>
        <taxon>Viridiplantae</taxon>
        <taxon>Streptophyta</taxon>
        <taxon>Embryophyta</taxon>
        <taxon>Tracheophyta</taxon>
        <taxon>Spermatophyta</taxon>
        <taxon>Magnoliopsida</taxon>
        <taxon>eudicotyledons</taxon>
        <taxon>Gunneridae</taxon>
        <taxon>Pentapetalae</taxon>
        <taxon>Caryophyllales</taxon>
        <taxon>Nepenthaceae</taxon>
        <taxon>Nepenthes</taxon>
    </lineage>
</organism>
<feature type="compositionally biased region" description="Polar residues" evidence="1">
    <location>
        <begin position="48"/>
        <end position="75"/>
    </location>
</feature>
<protein>
    <submittedName>
        <fullName evidence="2">Uncharacterized protein</fullName>
    </submittedName>
</protein>
<evidence type="ECO:0000256" key="1">
    <source>
        <dbReference type="SAM" id="MobiDB-lite"/>
    </source>
</evidence>
<sequence length="125" mass="13663">MLQLTVPTSAPTQDSGASSNVNSCIVITHIKFGISHFIPDGHHHTARTKTPTWIEQQRLSSSQQTNGHQRQPTNSRKQRRIPCNPRSGRCNTPTAKQRTDFNIQTAVGSSFGIGAASRSSNRIGD</sequence>